<evidence type="ECO:0000256" key="3">
    <source>
        <dbReference type="ARBA" id="ARBA00022478"/>
    </source>
</evidence>
<dbReference type="InterPro" id="IPR007832">
    <property type="entry name" value="RNA_pol_Rpc34"/>
</dbReference>
<reference evidence="7" key="1">
    <citation type="submission" date="2016-01" db="EMBL/GenBank/DDBJ databases">
        <title>Reference transcriptome for the parasite Schistocephalus solidus: insights into the molecular evolution of parasitism.</title>
        <authorList>
            <person name="Hebert F.O."/>
            <person name="Grambauer S."/>
            <person name="Barber I."/>
            <person name="Landry C.R."/>
            <person name="Aubin-Horth N."/>
        </authorList>
    </citation>
    <scope>NUCLEOTIDE SEQUENCE</scope>
</reference>
<dbReference type="SUPFAM" id="SSF46785">
    <property type="entry name" value="Winged helix' DNA-binding domain"/>
    <property type="match status" value="1"/>
</dbReference>
<keyword evidence="4 6" id="KW-0804">Transcription</keyword>
<gene>
    <name evidence="7" type="primary">RPC6</name>
    <name evidence="7" type="ORF">TR139491</name>
</gene>
<dbReference type="GO" id="GO:0005666">
    <property type="term" value="C:RNA polymerase III complex"/>
    <property type="evidence" value="ECO:0007669"/>
    <property type="project" value="UniProtKB-UniRule"/>
</dbReference>
<organism evidence="7">
    <name type="scientific">Schistocephalus solidus</name>
    <name type="common">Tapeworm</name>
    <dbReference type="NCBI Taxonomy" id="70667"/>
    <lineage>
        <taxon>Eukaryota</taxon>
        <taxon>Metazoa</taxon>
        <taxon>Spiralia</taxon>
        <taxon>Lophotrochozoa</taxon>
        <taxon>Platyhelminthes</taxon>
        <taxon>Cestoda</taxon>
        <taxon>Eucestoda</taxon>
        <taxon>Diphyllobothriidea</taxon>
        <taxon>Diphyllobothriidae</taxon>
        <taxon>Schistocephalus</taxon>
    </lineage>
</organism>
<dbReference type="PANTHER" id="PTHR12780">
    <property type="entry name" value="RNA POLYMERASE III DNA DIRECTED , 39KD SUBUNIT-RELATED"/>
    <property type="match status" value="1"/>
</dbReference>
<dbReference type="GO" id="GO:0006383">
    <property type="term" value="P:transcription by RNA polymerase III"/>
    <property type="evidence" value="ECO:0007669"/>
    <property type="project" value="UniProtKB-UniRule"/>
</dbReference>
<dbReference type="Pfam" id="PF05158">
    <property type="entry name" value="RNA_pol_Rpc34"/>
    <property type="match status" value="1"/>
</dbReference>
<proteinExistence type="inferred from homology"/>
<dbReference type="Gene3D" id="1.10.10.10">
    <property type="entry name" value="Winged helix-like DNA-binding domain superfamily/Winged helix DNA-binding domain"/>
    <property type="match status" value="2"/>
</dbReference>
<evidence type="ECO:0000256" key="1">
    <source>
        <dbReference type="ARBA" id="ARBA00004123"/>
    </source>
</evidence>
<evidence type="ECO:0000256" key="6">
    <source>
        <dbReference type="PIRNR" id="PIRNR028763"/>
    </source>
</evidence>
<evidence type="ECO:0000256" key="5">
    <source>
        <dbReference type="ARBA" id="ARBA00023242"/>
    </source>
</evidence>
<keyword evidence="3 6" id="KW-0240">DNA-directed RNA polymerase</keyword>
<sequence length="316" mass="34961">MKSTKPEPIDPAALHERILSVLSSHTDPVTQKTFEDELSDVTLTQMLPVLNRMQKEGQVEVMVNPDRTLSWRLREIDNMDKLKSLTDIEECLVYNCIRKNGNEGAALKVISQDTKLPQNRLPRILKALVGKKLIKELPVLSGNKQKIYLLAELEPSRALAANTLFAGDTGVDGEFVAMLRTACLKYVQDKADAASHILDPLISRNSSYASVEEIHRFISNAKLCTVPLNESDVKTILDALMFGGELEMRRSGGRTDLDAPNTSDVSSAMYRIAPRTPSLALLARVPCTICPSRLDCRPGGAISPTNCAYYKAFLEF</sequence>
<comment type="similarity">
    <text evidence="2 6">Belongs to the eukaryotic RPC34/RPC39 RNA polymerase subunit family.</text>
</comment>
<dbReference type="EMBL" id="GEEE01008792">
    <property type="protein sequence ID" value="JAP54433.1"/>
    <property type="molecule type" value="Transcribed_RNA"/>
</dbReference>
<evidence type="ECO:0000256" key="2">
    <source>
        <dbReference type="ARBA" id="ARBA00011038"/>
    </source>
</evidence>
<keyword evidence="5 6" id="KW-0539">Nucleus</keyword>
<dbReference type="AlphaFoldDB" id="A0A0X3PR75"/>
<dbReference type="InterPro" id="IPR036390">
    <property type="entry name" value="WH_DNA-bd_sf"/>
</dbReference>
<dbReference type="InterPro" id="IPR036388">
    <property type="entry name" value="WH-like_DNA-bd_sf"/>
</dbReference>
<dbReference type="InterPro" id="IPR016049">
    <property type="entry name" value="RNA_pol_Rpc34-like"/>
</dbReference>
<dbReference type="EMBL" id="GEEE01023583">
    <property type="protein sequence ID" value="JAP39642.1"/>
    <property type="molecule type" value="Transcribed_RNA"/>
</dbReference>
<comment type="function">
    <text evidence="6">DNA-dependent RNA polymerase catalyzes the transcription of DNA into RNA using the four ribonucleoside triphosphates as substrates. Specific peripheric component of RNA polymerase III which synthesizes small RNAs, such as 5S rRNA and tRNAs.</text>
</comment>
<evidence type="ECO:0000256" key="4">
    <source>
        <dbReference type="ARBA" id="ARBA00023163"/>
    </source>
</evidence>
<evidence type="ECO:0000313" key="7">
    <source>
        <dbReference type="EMBL" id="JAP54433.1"/>
    </source>
</evidence>
<comment type="subcellular location">
    <subcellularLocation>
        <location evidence="1 6">Nucleus</location>
    </subcellularLocation>
</comment>
<dbReference type="EMBL" id="GEEE01013672">
    <property type="protein sequence ID" value="JAP49553.1"/>
    <property type="molecule type" value="Transcribed_RNA"/>
</dbReference>
<protein>
    <recommendedName>
        <fullName evidence="6">DNA-directed RNA polymerase III subunit RPC6</fullName>
        <shortName evidence="6">RNA polymerase III subunit C6</shortName>
    </recommendedName>
</protein>
<accession>A0A0X3PR75</accession>
<dbReference type="PIRSF" id="PIRSF028763">
    <property type="entry name" value="RNA_pol_Rpc34"/>
    <property type="match status" value="1"/>
</dbReference>
<name>A0A0X3PR75_SCHSO</name>